<evidence type="ECO:0000313" key="2">
    <source>
        <dbReference type="EMBL" id="PRD58901.1"/>
    </source>
</evidence>
<evidence type="ECO:0000313" key="3">
    <source>
        <dbReference type="Proteomes" id="UP000238563"/>
    </source>
</evidence>
<dbReference type="SUPFAM" id="SSF55298">
    <property type="entry name" value="YjgF-like"/>
    <property type="match status" value="1"/>
</dbReference>
<proteinExistence type="predicted"/>
<accession>A0A2S9JZY6</accession>
<dbReference type="Pfam" id="PF14588">
    <property type="entry name" value="YjgF_endoribonc"/>
    <property type="match status" value="1"/>
</dbReference>
<dbReference type="CDD" id="cd02199">
    <property type="entry name" value="YjgF_YER057c_UK114_like_1"/>
    <property type="match status" value="1"/>
</dbReference>
<keyword evidence="3" id="KW-1185">Reference proteome</keyword>
<dbReference type="Proteomes" id="UP000238563">
    <property type="component" value="Unassembled WGS sequence"/>
</dbReference>
<feature type="domain" description="Endoribonuclease L-PSP/chorismate mutase-like" evidence="1">
    <location>
        <begin position="9"/>
        <end position="145"/>
    </location>
</feature>
<name>A0A2S9JZY6_9HYPH</name>
<dbReference type="Gene3D" id="3.30.1330.40">
    <property type="entry name" value="RutC-like"/>
    <property type="match status" value="1"/>
</dbReference>
<dbReference type="PANTHER" id="PTHR43760">
    <property type="entry name" value="ENDORIBONUCLEASE-RELATED"/>
    <property type="match status" value="1"/>
</dbReference>
<evidence type="ECO:0000259" key="1">
    <source>
        <dbReference type="Pfam" id="PF14588"/>
    </source>
</evidence>
<organism evidence="2 3">
    <name type="scientific">Phyllobacterium myrsinacearum</name>
    <dbReference type="NCBI Taxonomy" id="28101"/>
    <lineage>
        <taxon>Bacteria</taxon>
        <taxon>Pseudomonadati</taxon>
        <taxon>Pseudomonadota</taxon>
        <taxon>Alphaproteobacteria</taxon>
        <taxon>Hyphomicrobiales</taxon>
        <taxon>Phyllobacteriaceae</taxon>
        <taxon>Phyllobacterium</taxon>
    </lineage>
</organism>
<dbReference type="InterPro" id="IPR013813">
    <property type="entry name" value="Endoribo_LPSP/chorism_mut-like"/>
</dbReference>
<dbReference type="EMBL" id="PVBT01000001">
    <property type="protein sequence ID" value="PRD58901.1"/>
    <property type="molecule type" value="Genomic_DNA"/>
</dbReference>
<dbReference type="OrthoDB" id="9806350at2"/>
<dbReference type="PANTHER" id="PTHR43760:SF1">
    <property type="entry name" value="ENDORIBONUCLEASE L-PSP_CHORISMATE MUTASE-LIKE DOMAIN-CONTAINING PROTEIN"/>
    <property type="match status" value="1"/>
</dbReference>
<dbReference type="InterPro" id="IPR035959">
    <property type="entry name" value="RutC-like_sf"/>
</dbReference>
<reference evidence="2 3" key="1">
    <citation type="submission" date="2018-02" db="EMBL/GenBank/DDBJ databases">
        <title>The draft genome of Phyllobacterium myrsinacearum DSM5892.</title>
        <authorList>
            <person name="Li L."/>
            <person name="Liu L."/>
            <person name="Zhang X."/>
            <person name="Wang T."/>
        </authorList>
    </citation>
    <scope>NUCLEOTIDE SEQUENCE [LARGE SCALE GENOMIC DNA]</scope>
    <source>
        <strain evidence="2 3">DSM 5892</strain>
    </source>
</reference>
<gene>
    <name evidence="2" type="ORF">C5750_05195</name>
</gene>
<dbReference type="AlphaFoldDB" id="A0A2S9JZY6"/>
<sequence>MALTSFRDRFEQTGLTWPDIAPANFPFAPAVRIGNIVYISGQIPEAGDDIAYAGKVGETISLDEAKQAAAICAANILFWLSRELDGDLSRVVQVAKITVYVNAVAGFSDYSTVGNGASELLLEILGDKGRHARAAVGMAGLPLNVPVEVDAIIHVR</sequence>
<comment type="caution">
    <text evidence="2">The sequence shown here is derived from an EMBL/GenBank/DDBJ whole genome shotgun (WGS) entry which is preliminary data.</text>
</comment>
<protein>
    <submittedName>
        <fullName evidence="2">RidA family protein</fullName>
    </submittedName>
</protein>